<name>A0A1X7UVF3_AMPQE</name>
<keyword evidence="1" id="KW-1133">Transmembrane helix</keyword>
<dbReference type="EnsemblMetazoa" id="Aqu2.1.31504_001">
    <property type="protein sequence ID" value="Aqu2.1.31504_001"/>
    <property type="gene ID" value="Aqu2.1.31504"/>
</dbReference>
<keyword evidence="1" id="KW-0472">Membrane</keyword>
<evidence type="ECO:0000256" key="1">
    <source>
        <dbReference type="SAM" id="Phobius"/>
    </source>
</evidence>
<sequence length="89" mass="9571">SVLLWAMIISVSLEILALVVGATLSTQLIHSGMVKVVVGLNHLVAMLLVSHGFTETMVAIPLLTILSLGSVLILVILMKIFPLAFMRFT</sequence>
<organism evidence="2">
    <name type="scientific">Amphimedon queenslandica</name>
    <name type="common">Sponge</name>
    <dbReference type="NCBI Taxonomy" id="400682"/>
    <lineage>
        <taxon>Eukaryota</taxon>
        <taxon>Metazoa</taxon>
        <taxon>Porifera</taxon>
        <taxon>Demospongiae</taxon>
        <taxon>Heteroscleromorpha</taxon>
        <taxon>Haplosclerida</taxon>
        <taxon>Niphatidae</taxon>
        <taxon>Amphimedon</taxon>
    </lineage>
</organism>
<reference evidence="2" key="1">
    <citation type="submission" date="2017-05" db="UniProtKB">
        <authorList>
            <consortium name="EnsemblMetazoa"/>
        </authorList>
    </citation>
    <scope>IDENTIFICATION</scope>
</reference>
<feature type="transmembrane region" description="Helical" evidence="1">
    <location>
        <begin position="59"/>
        <end position="81"/>
    </location>
</feature>
<keyword evidence="1" id="KW-0812">Transmembrane</keyword>
<protein>
    <submittedName>
        <fullName evidence="2">Uncharacterized protein</fullName>
    </submittedName>
</protein>
<accession>A0A1X7UVF3</accession>
<proteinExistence type="predicted"/>
<evidence type="ECO:0000313" key="2">
    <source>
        <dbReference type="EnsemblMetazoa" id="Aqu2.1.31504_001"/>
    </source>
</evidence>
<dbReference type="AlphaFoldDB" id="A0A1X7UVF3"/>
<feature type="transmembrane region" description="Helical" evidence="1">
    <location>
        <begin position="6"/>
        <end position="24"/>
    </location>
</feature>
<dbReference type="InParanoid" id="A0A1X7UVF3"/>